<evidence type="ECO:0000256" key="1">
    <source>
        <dbReference type="SAM" id="MobiDB-lite"/>
    </source>
</evidence>
<comment type="caution">
    <text evidence="3">The sequence shown here is derived from an EMBL/GenBank/DDBJ whole genome shotgun (WGS) entry which is preliminary data.</text>
</comment>
<feature type="transmembrane region" description="Helical" evidence="2">
    <location>
        <begin position="203"/>
        <end position="228"/>
    </location>
</feature>
<feature type="compositionally biased region" description="Basic and acidic residues" evidence="1">
    <location>
        <begin position="84"/>
        <end position="101"/>
    </location>
</feature>
<dbReference type="Proteomes" id="UP000724874">
    <property type="component" value="Unassembled WGS sequence"/>
</dbReference>
<dbReference type="EMBL" id="JADNYJ010000017">
    <property type="protein sequence ID" value="KAF8906736.1"/>
    <property type="molecule type" value="Genomic_DNA"/>
</dbReference>
<keyword evidence="4" id="KW-1185">Reference proteome</keyword>
<dbReference type="OrthoDB" id="2603at2759"/>
<feature type="transmembrane region" description="Helical" evidence="2">
    <location>
        <begin position="169"/>
        <end position="191"/>
    </location>
</feature>
<reference evidence="3" key="1">
    <citation type="submission" date="2020-11" db="EMBL/GenBank/DDBJ databases">
        <authorList>
            <consortium name="DOE Joint Genome Institute"/>
            <person name="Ahrendt S."/>
            <person name="Riley R."/>
            <person name="Andreopoulos W."/>
            <person name="LaButti K."/>
            <person name="Pangilinan J."/>
            <person name="Ruiz-duenas F.J."/>
            <person name="Barrasa J.M."/>
            <person name="Sanchez-Garcia M."/>
            <person name="Camarero S."/>
            <person name="Miyauchi S."/>
            <person name="Serrano A."/>
            <person name="Linde D."/>
            <person name="Babiker R."/>
            <person name="Drula E."/>
            <person name="Ayuso-Fernandez I."/>
            <person name="Pacheco R."/>
            <person name="Padilla G."/>
            <person name="Ferreira P."/>
            <person name="Barriuso J."/>
            <person name="Kellner H."/>
            <person name="Castanera R."/>
            <person name="Alfaro M."/>
            <person name="Ramirez L."/>
            <person name="Pisabarro A.G."/>
            <person name="Kuo A."/>
            <person name="Tritt A."/>
            <person name="Lipzen A."/>
            <person name="He G."/>
            <person name="Yan M."/>
            <person name="Ng V."/>
            <person name="Cullen D."/>
            <person name="Martin F."/>
            <person name="Rosso M.-N."/>
            <person name="Henrissat B."/>
            <person name="Hibbett D."/>
            <person name="Martinez A.T."/>
            <person name="Grigoriev I.V."/>
        </authorList>
    </citation>
    <scope>NUCLEOTIDE SEQUENCE</scope>
    <source>
        <strain evidence="3">AH 44721</strain>
    </source>
</reference>
<gene>
    <name evidence="3" type="ORF">CPB84DRAFT_1769501</name>
</gene>
<dbReference type="AlphaFoldDB" id="A0A9P5NU14"/>
<feature type="transmembrane region" description="Helical" evidence="2">
    <location>
        <begin position="240"/>
        <end position="258"/>
    </location>
</feature>
<evidence type="ECO:0000313" key="3">
    <source>
        <dbReference type="EMBL" id="KAF8906736.1"/>
    </source>
</evidence>
<evidence type="ECO:0008006" key="5">
    <source>
        <dbReference type="Google" id="ProtNLM"/>
    </source>
</evidence>
<accession>A0A9P5NU14</accession>
<keyword evidence="2" id="KW-1133">Transmembrane helix</keyword>
<feature type="transmembrane region" description="Helical" evidence="2">
    <location>
        <begin position="46"/>
        <end position="67"/>
    </location>
</feature>
<feature type="transmembrane region" description="Helical" evidence="2">
    <location>
        <begin position="12"/>
        <end position="34"/>
    </location>
</feature>
<keyword evidence="2" id="KW-0812">Transmembrane</keyword>
<evidence type="ECO:0000256" key="2">
    <source>
        <dbReference type="SAM" id="Phobius"/>
    </source>
</evidence>
<feature type="region of interest" description="Disordered" evidence="1">
    <location>
        <begin position="84"/>
        <end position="113"/>
    </location>
</feature>
<name>A0A9P5NU14_GYMJU</name>
<proteinExistence type="predicted"/>
<feature type="transmembrane region" description="Helical" evidence="2">
    <location>
        <begin position="132"/>
        <end position="157"/>
    </location>
</feature>
<organism evidence="3 4">
    <name type="scientific">Gymnopilus junonius</name>
    <name type="common">Spectacular rustgill mushroom</name>
    <name type="synonym">Gymnopilus spectabilis subsp. junonius</name>
    <dbReference type="NCBI Taxonomy" id="109634"/>
    <lineage>
        <taxon>Eukaryota</taxon>
        <taxon>Fungi</taxon>
        <taxon>Dikarya</taxon>
        <taxon>Basidiomycota</taxon>
        <taxon>Agaricomycotina</taxon>
        <taxon>Agaricomycetes</taxon>
        <taxon>Agaricomycetidae</taxon>
        <taxon>Agaricales</taxon>
        <taxon>Agaricineae</taxon>
        <taxon>Hymenogastraceae</taxon>
        <taxon>Gymnopilus</taxon>
    </lineage>
</organism>
<evidence type="ECO:0000313" key="4">
    <source>
        <dbReference type="Proteomes" id="UP000724874"/>
    </source>
</evidence>
<protein>
    <recommendedName>
        <fullName evidence="5">Integral membrane protein</fullName>
    </recommendedName>
</protein>
<sequence length="264" mass="29494">MGRLEYWNISWWVAQTFTWGSVIWCINGFAAFLPFCNSHVEPSLDLTGWTAFIGATIFEVGSVLGVLEALNRRDAVVFSDEATGKTADDNSHEHEPPRSPTEKGTAQTDQSPRRKKWVWLPTNAKYWHEMGFLAAFFQLLGATIFWISGFTALPSILTVLSKSQGHLDGAFWTPQVVGGTGFIISSIFIMLEEQRIWWQPRLVSLGWQIGVWNFIGAIGFTLCGALGYSTNSGAQYESSLATFWGSWAFLIASVLQWYECVNAV</sequence>
<keyword evidence="2" id="KW-0472">Membrane</keyword>